<evidence type="ECO:0000256" key="1">
    <source>
        <dbReference type="ARBA" id="ARBA00001968"/>
    </source>
</evidence>
<evidence type="ECO:0000313" key="9">
    <source>
        <dbReference type="EMBL" id="KAF0714134.1"/>
    </source>
</evidence>
<comment type="cofactor">
    <cofactor evidence="1">
        <name>a divalent metal cation</name>
        <dbReference type="ChEBI" id="CHEBI:60240"/>
    </cofactor>
</comment>
<feature type="domain" description="DDE Tnp4" evidence="8">
    <location>
        <begin position="24"/>
        <end position="187"/>
    </location>
</feature>
<dbReference type="InterPro" id="IPR027806">
    <property type="entry name" value="HARBI1_dom"/>
</dbReference>
<evidence type="ECO:0000256" key="2">
    <source>
        <dbReference type="ARBA" id="ARBA00004123"/>
    </source>
</evidence>
<dbReference type="InterPro" id="IPR045249">
    <property type="entry name" value="HARBI1-like"/>
</dbReference>
<organism evidence="9 10">
    <name type="scientific">Aphis craccivora</name>
    <name type="common">Cowpea aphid</name>
    <dbReference type="NCBI Taxonomy" id="307492"/>
    <lineage>
        <taxon>Eukaryota</taxon>
        <taxon>Metazoa</taxon>
        <taxon>Ecdysozoa</taxon>
        <taxon>Arthropoda</taxon>
        <taxon>Hexapoda</taxon>
        <taxon>Insecta</taxon>
        <taxon>Pterygota</taxon>
        <taxon>Neoptera</taxon>
        <taxon>Paraneoptera</taxon>
        <taxon>Hemiptera</taxon>
        <taxon>Sternorrhyncha</taxon>
        <taxon>Aphidomorpha</taxon>
        <taxon>Aphidoidea</taxon>
        <taxon>Aphididae</taxon>
        <taxon>Aphidini</taxon>
        <taxon>Aphis</taxon>
        <taxon>Aphis</taxon>
    </lineage>
</organism>
<dbReference type="EMBL" id="VUJU01010485">
    <property type="protein sequence ID" value="KAF0714134.1"/>
    <property type="molecule type" value="Genomic_DNA"/>
</dbReference>
<keyword evidence="6" id="KW-0378">Hydrolase</keyword>
<evidence type="ECO:0000256" key="3">
    <source>
        <dbReference type="ARBA" id="ARBA00006958"/>
    </source>
</evidence>
<dbReference type="PANTHER" id="PTHR22930">
    <property type="match status" value="1"/>
</dbReference>
<comment type="subcellular location">
    <subcellularLocation>
        <location evidence="2">Nucleus</location>
    </subcellularLocation>
</comment>
<dbReference type="Proteomes" id="UP000478052">
    <property type="component" value="Unassembled WGS sequence"/>
</dbReference>
<evidence type="ECO:0000256" key="4">
    <source>
        <dbReference type="ARBA" id="ARBA00022722"/>
    </source>
</evidence>
<evidence type="ECO:0000256" key="6">
    <source>
        <dbReference type="ARBA" id="ARBA00022801"/>
    </source>
</evidence>
<proteinExistence type="inferred from homology"/>
<dbReference type="GO" id="GO:0016787">
    <property type="term" value="F:hydrolase activity"/>
    <property type="evidence" value="ECO:0007669"/>
    <property type="project" value="UniProtKB-KW"/>
</dbReference>
<protein>
    <submittedName>
        <fullName evidence="9">Protein ALP1-like</fullName>
    </submittedName>
</protein>
<evidence type="ECO:0000256" key="5">
    <source>
        <dbReference type="ARBA" id="ARBA00022723"/>
    </source>
</evidence>
<dbReference type="AlphaFoldDB" id="A0A6G0W137"/>
<reference evidence="9 10" key="1">
    <citation type="submission" date="2019-08" db="EMBL/GenBank/DDBJ databases">
        <title>Whole genome of Aphis craccivora.</title>
        <authorList>
            <person name="Voronova N.V."/>
            <person name="Shulinski R.S."/>
            <person name="Bandarenka Y.V."/>
            <person name="Zhorov D.G."/>
            <person name="Warner D."/>
        </authorList>
    </citation>
    <scope>NUCLEOTIDE SEQUENCE [LARGE SCALE GENOMIC DNA]</scope>
    <source>
        <strain evidence="9">180601</strain>
        <tissue evidence="9">Whole Body</tissue>
    </source>
</reference>
<sequence>MWQKALVTPLLRGDDSFPNVVVCIDGCHVNILYPWEKRTKMPKLNRNMFCNRKQVPSIILQGIVDANLMFIDIFAGWPGRSHDARVYRCSKIGQKIINDPESVLPPSCHIIGDGAYPLTEGLMIPFKDNGRLTREQKIFNKKLSSSRILIEQAFGKLIGRFRKLKHMDIYKKDLCGKIVTAACCLHNVCMSVKDTFDCDPISTEIDFLESNEEEAISGLEKRNRLCHLLAI</sequence>
<dbReference type="Pfam" id="PF13359">
    <property type="entry name" value="DDE_Tnp_4"/>
    <property type="match status" value="1"/>
</dbReference>
<evidence type="ECO:0000256" key="7">
    <source>
        <dbReference type="ARBA" id="ARBA00023242"/>
    </source>
</evidence>
<dbReference type="GO" id="GO:0004518">
    <property type="term" value="F:nuclease activity"/>
    <property type="evidence" value="ECO:0007669"/>
    <property type="project" value="UniProtKB-KW"/>
</dbReference>
<keyword evidence="4" id="KW-0540">Nuclease</keyword>
<dbReference type="PANTHER" id="PTHR22930:SF85">
    <property type="entry name" value="GH03217P-RELATED"/>
    <property type="match status" value="1"/>
</dbReference>
<keyword evidence="10" id="KW-1185">Reference proteome</keyword>
<name>A0A6G0W137_APHCR</name>
<comment type="caution">
    <text evidence="9">The sequence shown here is derived from an EMBL/GenBank/DDBJ whole genome shotgun (WGS) entry which is preliminary data.</text>
</comment>
<comment type="similarity">
    <text evidence="3">Belongs to the HARBI1 family.</text>
</comment>
<dbReference type="OrthoDB" id="6593703at2759"/>
<evidence type="ECO:0000313" key="10">
    <source>
        <dbReference type="Proteomes" id="UP000478052"/>
    </source>
</evidence>
<evidence type="ECO:0000259" key="8">
    <source>
        <dbReference type="Pfam" id="PF13359"/>
    </source>
</evidence>
<accession>A0A6G0W137</accession>
<gene>
    <name evidence="9" type="ORF">FWK35_00028182</name>
</gene>
<dbReference type="GO" id="GO:0046872">
    <property type="term" value="F:metal ion binding"/>
    <property type="evidence" value="ECO:0007669"/>
    <property type="project" value="UniProtKB-KW"/>
</dbReference>
<keyword evidence="7" id="KW-0539">Nucleus</keyword>
<dbReference type="GO" id="GO:0005634">
    <property type="term" value="C:nucleus"/>
    <property type="evidence" value="ECO:0007669"/>
    <property type="project" value="UniProtKB-SubCell"/>
</dbReference>
<keyword evidence="5" id="KW-0479">Metal-binding</keyword>